<name>A0A828Z3J8_9LEPT</name>
<dbReference type="AlphaFoldDB" id="A0A828Z3J8"/>
<accession>A0A828Z3J8</accession>
<reference evidence="1 2" key="1">
    <citation type="submission" date="2012-10" db="EMBL/GenBank/DDBJ databases">
        <authorList>
            <person name="Harkins D.M."/>
            <person name="Durkin A.S."/>
            <person name="Brinkac L.M."/>
            <person name="Haft D.H."/>
            <person name="Selengut J.D."/>
            <person name="Sanka R."/>
            <person name="DePew J."/>
            <person name="Purushe J."/>
            <person name="Whelen A.C."/>
            <person name="Vinetz J.M."/>
            <person name="Sutton G.G."/>
            <person name="Nierman W.C."/>
            <person name="Fouts D.E."/>
        </authorList>
    </citation>
    <scope>NUCLEOTIDE SEQUENCE [LARGE SCALE GENOMIC DNA]</scope>
    <source>
        <strain evidence="1 2">2006001853</strain>
    </source>
</reference>
<sequence>MAVFFYVEISSTFKVESLHLLAKPKHPNVHRPPPHQLKYPNHTWRYQKRFFKNPKSIFEFRC</sequence>
<dbReference type="Proteomes" id="UP000001338">
    <property type="component" value="Unassembled WGS sequence"/>
</dbReference>
<protein>
    <submittedName>
        <fullName evidence="1">Uncharacterized protein</fullName>
    </submittedName>
</protein>
<evidence type="ECO:0000313" key="1">
    <source>
        <dbReference type="EMBL" id="EKR64291.1"/>
    </source>
</evidence>
<proteinExistence type="predicted"/>
<comment type="caution">
    <text evidence="1">The sequence shown here is derived from an EMBL/GenBank/DDBJ whole genome shotgun (WGS) entry which is preliminary data.</text>
</comment>
<gene>
    <name evidence="1" type="ORF">LEP1GSC036_3654</name>
</gene>
<organism evidence="1 2">
    <name type="scientific">Leptospira weilii str. 2006001853</name>
    <dbReference type="NCBI Taxonomy" id="1001589"/>
    <lineage>
        <taxon>Bacteria</taxon>
        <taxon>Pseudomonadati</taxon>
        <taxon>Spirochaetota</taxon>
        <taxon>Spirochaetia</taxon>
        <taxon>Leptospirales</taxon>
        <taxon>Leptospiraceae</taxon>
        <taxon>Leptospira</taxon>
    </lineage>
</organism>
<dbReference type="EMBL" id="AFLV02000048">
    <property type="protein sequence ID" value="EKR64291.1"/>
    <property type="molecule type" value="Genomic_DNA"/>
</dbReference>
<evidence type="ECO:0000313" key="2">
    <source>
        <dbReference type="Proteomes" id="UP000001338"/>
    </source>
</evidence>